<keyword evidence="1" id="KW-0732">Signal</keyword>
<evidence type="ECO:0000313" key="3">
    <source>
        <dbReference type="EMBL" id="OGG05281.1"/>
    </source>
</evidence>
<dbReference type="InterPro" id="IPR002105">
    <property type="entry name" value="Dockerin_1_rpt"/>
</dbReference>
<evidence type="ECO:0000259" key="2">
    <source>
        <dbReference type="Pfam" id="PF13229"/>
    </source>
</evidence>
<feature type="domain" description="Right handed beta helix" evidence="2">
    <location>
        <begin position="104"/>
        <end position="208"/>
    </location>
</feature>
<dbReference type="SUPFAM" id="SSF63446">
    <property type="entry name" value="Type I dockerin domain"/>
    <property type="match status" value="1"/>
</dbReference>
<evidence type="ECO:0000313" key="4">
    <source>
        <dbReference type="Proteomes" id="UP000179129"/>
    </source>
</evidence>
<dbReference type="InterPro" id="IPR006626">
    <property type="entry name" value="PbH1"/>
</dbReference>
<dbReference type="GO" id="GO:0004553">
    <property type="term" value="F:hydrolase activity, hydrolyzing O-glycosyl compounds"/>
    <property type="evidence" value="ECO:0007669"/>
    <property type="project" value="InterPro"/>
</dbReference>
<dbReference type="STRING" id="1817867.A3F83_14145"/>
<dbReference type="GO" id="GO:0000272">
    <property type="term" value="P:polysaccharide catabolic process"/>
    <property type="evidence" value="ECO:0007669"/>
    <property type="project" value="InterPro"/>
</dbReference>
<dbReference type="AlphaFoldDB" id="A0A1F5YYM8"/>
<dbReference type="Gene3D" id="2.160.20.10">
    <property type="entry name" value="Single-stranded right-handed beta-helix, Pectin lyase-like"/>
    <property type="match status" value="1"/>
</dbReference>
<dbReference type="InterPro" id="IPR012334">
    <property type="entry name" value="Pectin_lyas_fold"/>
</dbReference>
<dbReference type="EMBL" id="MFIX01000069">
    <property type="protein sequence ID" value="OGG05281.1"/>
    <property type="molecule type" value="Genomic_DNA"/>
</dbReference>
<evidence type="ECO:0000256" key="1">
    <source>
        <dbReference type="SAM" id="SignalP"/>
    </source>
</evidence>
<accession>A0A1F5YYM8</accession>
<sequence length="507" mass="54790">MLIKAAGVRLSLFLFSMFLLCAAATPLAARTMYLSPTGNDSSPCAPGAEFLTLPAALGCLSAGDTLIVRNGIYFGGLIVQLEGTPEAPILIRGESLEAIIDTSRNGLDALRLDHSSYVTLDRLTFRHATRAGIGIINCDHITVTNCRCADNGKWGILTGFAYAVHFEGNECYGSKDEHGIYHSNSGDRFVIRGNILHDNAANGLHLNGDPELVAPGSDGVLDYGIVERNIIYGNGQRGGAGINMTHVHDVLVRNNLIYNNYAGGFTVYQDNGTFEQGSKRVVIFGNTVYFRQNDRNVVNVAQTSEKVVVANNILVATANHAVLQIDSDYLSTIVSDHNLFWGTGTAQAVERKGRATTFDSWRNGGNDRHTVFADPLFANIDSLNFRPADTSKAIDAGMPVDSLKAILTGLGGFEWILAQLDSLPYEDILKNYRPAGAAPDIGAYESGAEPEKLYDFNGDGRFNLIDALALILQSRRDPQNKRLDIDGDGSYSASDVLRLLLILIGIA</sequence>
<proteinExistence type="predicted"/>
<dbReference type="Pfam" id="PF13229">
    <property type="entry name" value="Beta_helix"/>
    <property type="match status" value="1"/>
</dbReference>
<organism evidence="3 4">
    <name type="scientific">Candidatus Glassbacteria bacterium RIFCSPLOWO2_12_FULL_58_11</name>
    <dbReference type="NCBI Taxonomy" id="1817867"/>
    <lineage>
        <taxon>Bacteria</taxon>
        <taxon>Candidatus Glassiibacteriota</taxon>
    </lineage>
</organism>
<dbReference type="SUPFAM" id="SSF51126">
    <property type="entry name" value="Pectin lyase-like"/>
    <property type="match status" value="1"/>
</dbReference>
<dbReference type="Pfam" id="PF00404">
    <property type="entry name" value="Dockerin_1"/>
    <property type="match status" value="1"/>
</dbReference>
<feature type="signal peptide" evidence="1">
    <location>
        <begin position="1"/>
        <end position="28"/>
    </location>
</feature>
<dbReference type="SMART" id="SM00710">
    <property type="entry name" value="PbH1"/>
    <property type="match status" value="5"/>
</dbReference>
<reference evidence="3 4" key="1">
    <citation type="journal article" date="2016" name="Nat. Commun.">
        <title>Thousands of microbial genomes shed light on interconnected biogeochemical processes in an aquifer system.</title>
        <authorList>
            <person name="Anantharaman K."/>
            <person name="Brown C.T."/>
            <person name="Hug L.A."/>
            <person name="Sharon I."/>
            <person name="Castelle C.J."/>
            <person name="Probst A.J."/>
            <person name="Thomas B.C."/>
            <person name="Singh A."/>
            <person name="Wilkins M.J."/>
            <person name="Karaoz U."/>
            <person name="Brodie E.L."/>
            <person name="Williams K.H."/>
            <person name="Hubbard S.S."/>
            <person name="Banfield J.F."/>
        </authorList>
    </citation>
    <scope>NUCLEOTIDE SEQUENCE [LARGE SCALE GENOMIC DNA]</scope>
</reference>
<dbReference type="Proteomes" id="UP000179129">
    <property type="component" value="Unassembled WGS sequence"/>
</dbReference>
<dbReference type="InterPro" id="IPR011050">
    <property type="entry name" value="Pectin_lyase_fold/virulence"/>
</dbReference>
<gene>
    <name evidence="3" type="ORF">A3F83_14145</name>
</gene>
<dbReference type="InterPro" id="IPR039448">
    <property type="entry name" value="Beta_helix"/>
</dbReference>
<comment type="caution">
    <text evidence="3">The sequence shown here is derived from an EMBL/GenBank/DDBJ whole genome shotgun (WGS) entry which is preliminary data.</text>
</comment>
<feature type="chain" id="PRO_5009522702" description="Right handed beta helix domain-containing protein" evidence="1">
    <location>
        <begin position="29"/>
        <end position="507"/>
    </location>
</feature>
<name>A0A1F5YYM8_9BACT</name>
<dbReference type="InterPro" id="IPR036439">
    <property type="entry name" value="Dockerin_dom_sf"/>
</dbReference>
<protein>
    <recommendedName>
        <fullName evidence="2">Right handed beta helix domain-containing protein</fullName>
    </recommendedName>
</protein>